<accession>A0AAD4F8N9</accession>
<feature type="binding site" evidence="4">
    <location>
        <begin position="9"/>
        <end position="14"/>
    </location>
    <ligand>
        <name>substrate</name>
    </ligand>
</feature>
<feature type="domain" description="Gamma-glutamylcyclotransferase AIG2-like" evidence="6">
    <location>
        <begin position="9"/>
        <end position="90"/>
    </location>
</feature>
<dbReference type="AlphaFoldDB" id="A0AAD4F8N9"/>
<dbReference type="SUPFAM" id="SSF110857">
    <property type="entry name" value="Gamma-glutamyl cyclotransferase-like"/>
    <property type="match status" value="1"/>
</dbReference>
<evidence type="ECO:0000256" key="5">
    <source>
        <dbReference type="SAM" id="MobiDB-lite"/>
    </source>
</evidence>
<feature type="compositionally biased region" description="Basic and acidic residues" evidence="5">
    <location>
        <begin position="229"/>
        <end position="243"/>
    </location>
</feature>
<reference evidence="7" key="1">
    <citation type="submission" date="2023-02" db="EMBL/GenBank/DDBJ databases">
        <authorList>
            <person name="Palmer J.M."/>
        </authorList>
    </citation>
    <scope>NUCLEOTIDE SEQUENCE</scope>
    <source>
        <strain evidence="7">FW57</strain>
    </source>
</reference>
<dbReference type="Gene3D" id="3.10.490.10">
    <property type="entry name" value="Gamma-glutamyl cyclotransferase-like"/>
    <property type="match status" value="1"/>
</dbReference>
<dbReference type="InterPro" id="IPR017939">
    <property type="entry name" value="G-Glutamylcylcotransferase"/>
</dbReference>
<comment type="caution">
    <text evidence="7">The sequence shown here is derived from an EMBL/GenBank/DDBJ whole genome shotgun (WGS) entry which is preliminary data.</text>
</comment>
<dbReference type="CDD" id="cd06661">
    <property type="entry name" value="GGCT_like"/>
    <property type="match status" value="1"/>
</dbReference>
<organism evidence="7 8">
    <name type="scientific">Staphylotrichum longicolle</name>
    <dbReference type="NCBI Taxonomy" id="669026"/>
    <lineage>
        <taxon>Eukaryota</taxon>
        <taxon>Fungi</taxon>
        <taxon>Dikarya</taxon>
        <taxon>Ascomycota</taxon>
        <taxon>Pezizomycotina</taxon>
        <taxon>Sordariomycetes</taxon>
        <taxon>Sordariomycetidae</taxon>
        <taxon>Sordariales</taxon>
        <taxon>Chaetomiaceae</taxon>
        <taxon>Staphylotrichum</taxon>
    </lineage>
</organism>
<keyword evidence="2" id="KW-0456">Lyase</keyword>
<dbReference type="InterPro" id="IPR013024">
    <property type="entry name" value="GGCT-like"/>
</dbReference>
<protein>
    <recommendedName>
        <fullName evidence="1">gamma-glutamylcyclotransferase</fullName>
        <ecNumber evidence="1">4.3.2.9</ecNumber>
    </recommendedName>
</protein>
<dbReference type="Proteomes" id="UP001197093">
    <property type="component" value="Unassembled WGS sequence"/>
</dbReference>
<evidence type="ECO:0000313" key="8">
    <source>
        <dbReference type="Proteomes" id="UP001197093"/>
    </source>
</evidence>
<dbReference type="InterPro" id="IPR036568">
    <property type="entry name" value="GGCT-like_sf"/>
</dbReference>
<dbReference type="GO" id="GO:0003839">
    <property type="term" value="F:gamma-glutamylcyclotransferase activity"/>
    <property type="evidence" value="ECO:0007669"/>
    <property type="project" value="UniProtKB-EC"/>
</dbReference>
<keyword evidence="8" id="KW-1185">Reference proteome</keyword>
<evidence type="ECO:0000313" key="7">
    <source>
        <dbReference type="EMBL" id="KAG7293842.1"/>
    </source>
</evidence>
<evidence type="ECO:0000259" key="6">
    <source>
        <dbReference type="Pfam" id="PF06094"/>
    </source>
</evidence>
<evidence type="ECO:0000256" key="2">
    <source>
        <dbReference type="ARBA" id="ARBA00023239"/>
    </source>
</evidence>
<evidence type="ECO:0000256" key="4">
    <source>
        <dbReference type="PIRSR" id="PIRSR617939-2"/>
    </source>
</evidence>
<feature type="compositionally biased region" description="Low complexity" evidence="5">
    <location>
        <begin position="204"/>
        <end position="215"/>
    </location>
</feature>
<gene>
    <name evidence="7" type="ORF">NEMBOFW57_003902</name>
</gene>
<evidence type="ECO:0000256" key="3">
    <source>
        <dbReference type="PIRSR" id="PIRSR617939-1"/>
    </source>
</evidence>
<dbReference type="InterPro" id="IPR009288">
    <property type="entry name" value="AIG2-like_dom"/>
</dbReference>
<sequence>MPGPSRRLYFAYGSNLSLAQMAKRCPASYYIGRAVLPDYRWQINQRGYANVVAAPGSSVHGLVFELLDDDEARLDRNEGVHAGAYAKALLGVVLHPAPLDLQLKTRRVVQEGLLRAPPFASSSSREGGWPPRFEEGVLVYLSERFVRQGSPRDEYVDRINTGVRDAVALGVPEAYFDNAVRASVPRRTLSVVRRAPRTPPPRGRPTVVRRPTTTRAQSVGVRGMARSSGAEERGDSEFWERGGTRRQSWTPNPTGYLHSGYVRQGPLEDRGSYLLVKAMRSD</sequence>
<feature type="active site" description="Proton acceptor" evidence="3">
    <location>
        <position position="78"/>
    </location>
</feature>
<name>A0AAD4F8N9_9PEZI</name>
<dbReference type="Pfam" id="PF06094">
    <property type="entry name" value="GGACT"/>
    <property type="match status" value="1"/>
</dbReference>
<proteinExistence type="predicted"/>
<evidence type="ECO:0000256" key="1">
    <source>
        <dbReference type="ARBA" id="ARBA00012346"/>
    </source>
</evidence>
<feature type="region of interest" description="Disordered" evidence="5">
    <location>
        <begin position="194"/>
        <end position="261"/>
    </location>
</feature>
<dbReference type="PANTHER" id="PTHR12935">
    <property type="entry name" value="GAMMA-GLUTAMYLCYCLOTRANSFERASE"/>
    <property type="match status" value="1"/>
</dbReference>
<dbReference type="EMBL" id="JAHCVI010000001">
    <property type="protein sequence ID" value="KAG7293842.1"/>
    <property type="molecule type" value="Genomic_DNA"/>
</dbReference>
<dbReference type="PANTHER" id="PTHR12935:SF0">
    <property type="entry name" value="GAMMA-GLUTAMYLCYCLOTRANSFERASE"/>
    <property type="match status" value="1"/>
</dbReference>
<dbReference type="EC" id="4.3.2.9" evidence="1"/>